<dbReference type="GO" id="GO:0007186">
    <property type="term" value="P:G protein-coupled receptor signaling pathway"/>
    <property type="evidence" value="ECO:0000318"/>
    <property type="project" value="GO_Central"/>
</dbReference>
<sequence>MTVTLTLHFLNKKIKQTRNPPIGSKSTMRSIADVNITMATTSFTNFTTPARSLYPLYADFIWCGLYALEACAIVAFNILTLLTFAMNRSLRRPGIFLLLNLAVCDTLVGLAAIPVHITWFAKWSPSNQDPIKRLSYLRVTHALEIFTGTGSIAGLVSISVERALAACKPFDHRASRSRVYLVGMGFTWILAVTHCFVFVYCFNSARLRDITYYYFALAMILELAIIVISYVIIFIKLRQRKIKPQPNRIRPRDKELGVALFIVTVVSLLTWLPDAVVLNLDSVLAPAQYKHAVRSTLFLRYSNSFVNPIVYIYRLPTFRGALTHMLKHCTPLKPQAASSQGTPRQKRVTMTTQHQITQDSNSTTDNTRL</sequence>
<evidence type="ECO:0000259" key="12">
    <source>
        <dbReference type="PROSITE" id="PS50262"/>
    </source>
</evidence>
<feature type="transmembrane region" description="Helical" evidence="11">
    <location>
        <begin position="212"/>
        <end position="235"/>
    </location>
</feature>
<proteinExistence type="predicted"/>
<accession>A7RW35</accession>
<evidence type="ECO:0000256" key="7">
    <source>
        <dbReference type="ARBA" id="ARBA00023170"/>
    </source>
</evidence>
<dbReference type="CDD" id="cd00637">
    <property type="entry name" value="7tm_classA_rhodopsin-like"/>
    <property type="match status" value="1"/>
</dbReference>
<feature type="transmembrane region" description="Helical" evidence="11">
    <location>
        <begin position="139"/>
        <end position="158"/>
    </location>
</feature>
<feature type="transmembrane region" description="Helical" evidence="11">
    <location>
        <begin position="179"/>
        <end position="200"/>
    </location>
</feature>
<dbReference type="PhylomeDB" id="A7RW35"/>
<evidence type="ECO:0000256" key="11">
    <source>
        <dbReference type="SAM" id="Phobius"/>
    </source>
</evidence>
<keyword evidence="14" id="KW-1185">Reference proteome</keyword>
<feature type="domain" description="G-protein coupled receptors family 1 profile" evidence="12">
    <location>
        <begin position="76"/>
        <end position="311"/>
    </location>
</feature>
<keyword evidence="4 11" id="KW-1133">Transmembrane helix</keyword>
<name>A7RW35_NEMVE</name>
<dbReference type="PRINTS" id="PR00237">
    <property type="entry name" value="GPCRRHODOPSN"/>
</dbReference>
<dbReference type="OMA" id="WILAVTH"/>
<keyword evidence="8" id="KW-0325">Glycoprotein</keyword>
<feature type="transmembrane region" description="Helical" evidence="11">
    <location>
        <begin position="256"/>
        <end position="273"/>
    </location>
</feature>
<keyword evidence="2" id="KW-1003">Cell membrane</keyword>
<dbReference type="Proteomes" id="UP000001593">
    <property type="component" value="Unassembled WGS sequence"/>
</dbReference>
<feature type="transmembrane region" description="Helical" evidence="11">
    <location>
        <begin position="96"/>
        <end position="119"/>
    </location>
</feature>
<keyword evidence="9" id="KW-0807">Transducer</keyword>
<dbReference type="Gene3D" id="1.20.1070.10">
    <property type="entry name" value="Rhodopsin 7-helix transmembrane proteins"/>
    <property type="match status" value="1"/>
</dbReference>
<evidence type="ECO:0000256" key="8">
    <source>
        <dbReference type="ARBA" id="ARBA00023180"/>
    </source>
</evidence>
<feature type="transmembrane region" description="Helical" evidence="11">
    <location>
        <begin position="59"/>
        <end position="84"/>
    </location>
</feature>
<evidence type="ECO:0000256" key="5">
    <source>
        <dbReference type="ARBA" id="ARBA00023040"/>
    </source>
</evidence>
<evidence type="ECO:0000256" key="9">
    <source>
        <dbReference type="ARBA" id="ARBA00023224"/>
    </source>
</evidence>
<keyword evidence="5" id="KW-0297">G-protein coupled receptor</keyword>
<dbReference type="GO" id="GO:0001609">
    <property type="term" value="F:G protein-coupled adenosine receptor activity"/>
    <property type="evidence" value="ECO:0000318"/>
    <property type="project" value="GO_Central"/>
</dbReference>
<keyword evidence="7" id="KW-0675">Receptor</keyword>
<keyword evidence="6 11" id="KW-0472">Membrane</keyword>
<dbReference type="AlphaFoldDB" id="A7RW35"/>
<evidence type="ECO:0000256" key="3">
    <source>
        <dbReference type="ARBA" id="ARBA00022692"/>
    </source>
</evidence>
<dbReference type="InterPro" id="IPR000276">
    <property type="entry name" value="GPCR_Rhodpsn"/>
</dbReference>
<dbReference type="PANTHER" id="PTHR24246:SF27">
    <property type="entry name" value="ADENOSINE RECEPTOR, ISOFORM A"/>
    <property type="match status" value="1"/>
</dbReference>
<dbReference type="PANTHER" id="PTHR24246">
    <property type="entry name" value="OLFACTORY RECEPTOR AND ADENOSINE RECEPTOR"/>
    <property type="match status" value="1"/>
</dbReference>
<gene>
    <name evidence="13" type="ORF">NEMVEDRAFT_v1g203014</name>
</gene>
<dbReference type="EMBL" id="DS469545">
    <property type="protein sequence ID" value="EDO44344.1"/>
    <property type="molecule type" value="Genomic_DNA"/>
</dbReference>
<evidence type="ECO:0000256" key="1">
    <source>
        <dbReference type="ARBA" id="ARBA00004651"/>
    </source>
</evidence>
<dbReference type="eggNOG" id="KOG3656">
    <property type="taxonomic scope" value="Eukaryota"/>
</dbReference>
<dbReference type="InterPro" id="IPR017452">
    <property type="entry name" value="GPCR_Rhodpsn_7TM"/>
</dbReference>
<dbReference type="Pfam" id="PF00001">
    <property type="entry name" value="7tm_1"/>
    <property type="match status" value="1"/>
</dbReference>
<dbReference type="GO" id="GO:0005886">
    <property type="term" value="C:plasma membrane"/>
    <property type="evidence" value="ECO:0000318"/>
    <property type="project" value="GO_Central"/>
</dbReference>
<feature type="compositionally biased region" description="Polar residues" evidence="10">
    <location>
        <begin position="336"/>
        <end position="369"/>
    </location>
</feature>
<dbReference type="HOGENOM" id="CLU_750753_0_0_1"/>
<evidence type="ECO:0000256" key="4">
    <source>
        <dbReference type="ARBA" id="ARBA00022989"/>
    </source>
</evidence>
<dbReference type="PROSITE" id="PS50262">
    <property type="entry name" value="G_PROTEIN_RECEP_F1_2"/>
    <property type="match status" value="1"/>
</dbReference>
<organism evidence="13 14">
    <name type="scientific">Nematostella vectensis</name>
    <name type="common">Starlet sea anemone</name>
    <dbReference type="NCBI Taxonomy" id="45351"/>
    <lineage>
        <taxon>Eukaryota</taxon>
        <taxon>Metazoa</taxon>
        <taxon>Cnidaria</taxon>
        <taxon>Anthozoa</taxon>
        <taxon>Hexacorallia</taxon>
        <taxon>Actiniaria</taxon>
        <taxon>Edwardsiidae</taxon>
        <taxon>Nematostella</taxon>
    </lineage>
</organism>
<evidence type="ECO:0000256" key="10">
    <source>
        <dbReference type="SAM" id="MobiDB-lite"/>
    </source>
</evidence>
<evidence type="ECO:0000256" key="6">
    <source>
        <dbReference type="ARBA" id="ARBA00023136"/>
    </source>
</evidence>
<dbReference type="SUPFAM" id="SSF81321">
    <property type="entry name" value="Family A G protein-coupled receptor-like"/>
    <property type="match status" value="1"/>
</dbReference>
<protein>
    <recommendedName>
        <fullName evidence="12">G-protein coupled receptors family 1 profile domain-containing protein</fullName>
    </recommendedName>
</protein>
<evidence type="ECO:0000313" key="13">
    <source>
        <dbReference type="EMBL" id="EDO44344.1"/>
    </source>
</evidence>
<feature type="region of interest" description="Disordered" evidence="10">
    <location>
        <begin position="333"/>
        <end position="369"/>
    </location>
</feature>
<keyword evidence="3 11" id="KW-0812">Transmembrane</keyword>
<comment type="subcellular location">
    <subcellularLocation>
        <location evidence="1">Cell membrane</location>
        <topology evidence="1">Multi-pass membrane protein</topology>
    </subcellularLocation>
</comment>
<dbReference type="InParanoid" id="A7RW35"/>
<evidence type="ECO:0000313" key="14">
    <source>
        <dbReference type="Proteomes" id="UP000001593"/>
    </source>
</evidence>
<reference evidence="13 14" key="1">
    <citation type="journal article" date="2007" name="Science">
        <title>Sea anemone genome reveals ancestral eumetazoan gene repertoire and genomic organization.</title>
        <authorList>
            <person name="Putnam N.H."/>
            <person name="Srivastava M."/>
            <person name="Hellsten U."/>
            <person name="Dirks B."/>
            <person name="Chapman J."/>
            <person name="Salamov A."/>
            <person name="Terry A."/>
            <person name="Shapiro H."/>
            <person name="Lindquist E."/>
            <person name="Kapitonov V.V."/>
            <person name="Jurka J."/>
            <person name="Genikhovich G."/>
            <person name="Grigoriev I.V."/>
            <person name="Lucas S.M."/>
            <person name="Steele R.E."/>
            <person name="Finnerty J.R."/>
            <person name="Technau U."/>
            <person name="Martindale M.Q."/>
            <person name="Rokhsar D.S."/>
        </authorList>
    </citation>
    <scope>NUCLEOTIDE SEQUENCE [LARGE SCALE GENOMIC DNA]</scope>
    <source>
        <strain evidence="14">CH2 X CH6</strain>
    </source>
</reference>
<evidence type="ECO:0000256" key="2">
    <source>
        <dbReference type="ARBA" id="ARBA00022475"/>
    </source>
</evidence>